<dbReference type="InterPro" id="IPR036390">
    <property type="entry name" value="WH_DNA-bd_sf"/>
</dbReference>
<keyword evidence="1" id="KW-0805">Transcription regulation</keyword>
<dbReference type="RefSeq" id="WP_257913829.1">
    <property type="nucleotide sequence ID" value="NZ_JANPWE010000006.1"/>
</dbReference>
<dbReference type="InterPro" id="IPR036388">
    <property type="entry name" value="WH-like_DNA-bd_sf"/>
</dbReference>
<dbReference type="SUPFAM" id="SSF46785">
    <property type="entry name" value="Winged helix' DNA-binding domain"/>
    <property type="match status" value="1"/>
</dbReference>
<gene>
    <name evidence="5" type="ORF">NVS47_12630</name>
</gene>
<dbReference type="InterPro" id="IPR050684">
    <property type="entry name" value="HTH-Siroheme_Decarb"/>
</dbReference>
<dbReference type="Gene3D" id="3.30.70.920">
    <property type="match status" value="1"/>
</dbReference>
<dbReference type="PROSITE" id="PS50956">
    <property type="entry name" value="HTH_ASNC_2"/>
    <property type="match status" value="1"/>
</dbReference>
<keyword evidence="3" id="KW-0804">Transcription</keyword>
<sequence>MRENMREKILKILESNGRIPFEQLAVMVDLSASEVEEIIRELEDEKIILKYSAVVNWEKAGLEESVAIIDVKVAPQREVGFDAVAQRIYRFPEVRSVSLISGDYDLSVSIEGKSMKEVASFVSQKLSSIDGVLGTSTHFILKRYKVAGVVYEDEYEDRRELVSP</sequence>
<evidence type="ECO:0000313" key="6">
    <source>
        <dbReference type="Proteomes" id="UP001524944"/>
    </source>
</evidence>
<dbReference type="PANTHER" id="PTHR43413">
    <property type="entry name" value="TRANSCRIPTIONAL REGULATOR, ASNC FAMILY"/>
    <property type="match status" value="1"/>
</dbReference>
<organism evidence="5 6">
    <name type="scientific">Dehalobacterium formicoaceticum</name>
    <dbReference type="NCBI Taxonomy" id="51515"/>
    <lineage>
        <taxon>Bacteria</taxon>
        <taxon>Bacillati</taxon>
        <taxon>Bacillota</taxon>
        <taxon>Clostridia</taxon>
        <taxon>Eubacteriales</taxon>
        <taxon>Peptococcaceae</taxon>
        <taxon>Dehalobacterium</taxon>
    </lineage>
</organism>
<feature type="domain" description="HTH asnC-type" evidence="4">
    <location>
        <begin position="7"/>
        <end position="63"/>
    </location>
</feature>
<dbReference type="InterPro" id="IPR019887">
    <property type="entry name" value="Tscrpt_reg_AsnC/Lrp_C"/>
</dbReference>
<evidence type="ECO:0000259" key="4">
    <source>
        <dbReference type="PROSITE" id="PS50956"/>
    </source>
</evidence>
<dbReference type="InterPro" id="IPR011008">
    <property type="entry name" value="Dimeric_a/b-barrel"/>
</dbReference>
<evidence type="ECO:0000313" key="5">
    <source>
        <dbReference type="EMBL" id="MCR6546346.1"/>
    </source>
</evidence>
<dbReference type="Pfam" id="PF01037">
    <property type="entry name" value="AsnC_trans_reg"/>
    <property type="match status" value="1"/>
</dbReference>
<dbReference type="Proteomes" id="UP001524944">
    <property type="component" value="Unassembled WGS sequence"/>
</dbReference>
<proteinExistence type="predicted"/>
<dbReference type="InterPro" id="IPR000485">
    <property type="entry name" value="AsnC-type_HTH_dom"/>
</dbReference>
<evidence type="ECO:0000256" key="3">
    <source>
        <dbReference type="ARBA" id="ARBA00023163"/>
    </source>
</evidence>
<keyword evidence="2" id="KW-0238">DNA-binding</keyword>
<dbReference type="SMART" id="SM00344">
    <property type="entry name" value="HTH_ASNC"/>
    <property type="match status" value="1"/>
</dbReference>
<reference evidence="5 6" key="1">
    <citation type="submission" date="2022-08" db="EMBL/GenBank/DDBJ databases">
        <title>Proteogenomics of the novel Dehalobacterium formicoaceticum strain EZ94 highlights a key role of methyltransferases during anaerobic dichloromethane degradation.</title>
        <authorList>
            <person name="Wasmund K."/>
        </authorList>
    </citation>
    <scope>NUCLEOTIDE SEQUENCE [LARGE SCALE GENOMIC DNA]</scope>
    <source>
        <strain evidence="5 6">EZ94</strain>
    </source>
</reference>
<dbReference type="InterPro" id="IPR019888">
    <property type="entry name" value="Tscrpt_reg_AsnC-like"/>
</dbReference>
<dbReference type="PANTHER" id="PTHR43413:SF7">
    <property type="entry name" value="HTH-TYPE TRANSCRIPTIONAL REGULATOR PTR2"/>
    <property type="match status" value="1"/>
</dbReference>
<dbReference type="Gene3D" id="1.10.10.10">
    <property type="entry name" value="Winged helix-like DNA-binding domain superfamily/Winged helix DNA-binding domain"/>
    <property type="match status" value="1"/>
</dbReference>
<dbReference type="EMBL" id="JANPWE010000006">
    <property type="protein sequence ID" value="MCR6546346.1"/>
    <property type="molecule type" value="Genomic_DNA"/>
</dbReference>
<dbReference type="Pfam" id="PF13412">
    <property type="entry name" value="HTH_24"/>
    <property type="match status" value="1"/>
</dbReference>
<dbReference type="SUPFAM" id="SSF54909">
    <property type="entry name" value="Dimeric alpha+beta barrel"/>
    <property type="match status" value="1"/>
</dbReference>
<comment type="caution">
    <text evidence="5">The sequence shown here is derived from an EMBL/GenBank/DDBJ whole genome shotgun (WGS) entry which is preliminary data.</text>
</comment>
<protein>
    <submittedName>
        <fullName evidence="5">Lrp/AsnC family transcriptional regulator</fullName>
    </submittedName>
</protein>
<evidence type="ECO:0000256" key="1">
    <source>
        <dbReference type="ARBA" id="ARBA00023015"/>
    </source>
</evidence>
<evidence type="ECO:0000256" key="2">
    <source>
        <dbReference type="ARBA" id="ARBA00023125"/>
    </source>
</evidence>
<name>A0ABT1Y796_9FIRM</name>
<keyword evidence="6" id="KW-1185">Reference proteome</keyword>
<accession>A0ABT1Y796</accession>